<organism evidence="2">
    <name type="scientific">bioreactor metagenome</name>
    <dbReference type="NCBI Taxonomy" id="1076179"/>
    <lineage>
        <taxon>unclassified sequences</taxon>
        <taxon>metagenomes</taxon>
        <taxon>ecological metagenomes</taxon>
    </lineage>
</organism>
<feature type="compositionally biased region" description="Basic and acidic residues" evidence="1">
    <location>
        <begin position="234"/>
        <end position="244"/>
    </location>
</feature>
<proteinExistence type="predicted"/>
<comment type="caution">
    <text evidence="2">The sequence shown here is derived from an EMBL/GenBank/DDBJ whole genome shotgun (WGS) entry which is preliminary data.</text>
</comment>
<evidence type="ECO:0000313" key="2">
    <source>
        <dbReference type="EMBL" id="MPM57989.1"/>
    </source>
</evidence>
<feature type="compositionally biased region" description="Basic residues" evidence="1">
    <location>
        <begin position="30"/>
        <end position="49"/>
    </location>
</feature>
<sequence length="386" mass="42129">MGAHRHPPPGAHHHRRGARPRRARGAGARHAPRPAQRRSGPGRHPRPRGVRPDPGALRARLQRPAGGHRADRRLDRPARGDGRPEEGHRGDARRRGGANRHPEPDRGHRHRADLPHHRPRRPRHRTAGAADPGGGTRLAGPLRHRDRGDRLHRGGDRRVAAARRGAAPVRHLRGRALHGAAHHGVPLAGGADQGHHRLPAVGPGLLRPHHARLHRRLRRPAGQRRGARAADLLPADHHDGHPLRPVDGLRGVPRLADAGGARPRPAGAGRRAHRFRRLLDRGRGGRGDHGVGLRLLRPRVRPRLAAADRLRADRRGGDRRVPGPDDARPGRDGPARRQGLVAAALAGRPAADARRRGVRSGPRTRAAALARPRRTDRADRRGAGRR</sequence>
<feature type="compositionally biased region" description="Basic and acidic residues" evidence="1">
    <location>
        <begin position="277"/>
        <end position="291"/>
    </location>
</feature>
<feature type="region of interest" description="Disordered" evidence="1">
    <location>
        <begin position="306"/>
        <end position="386"/>
    </location>
</feature>
<protein>
    <submittedName>
        <fullName evidence="2">Uncharacterized protein</fullName>
    </submittedName>
</protein>
<feature type="compositionally biased region" description="Basic and acidic residues" evidence="1">
    <location>
        <begin position="68"/>
        <end position="116"/>
    </location>
</feature>
<reference evidence="2" key="1">
    <citation type="submission" date="2019-08" db="EMBL/GenBank/DDBJ databases">
        <authorList>
            <person name="Kucharzyk K."/>
            <person name="Murdoch R.W."/>
            <person name="Higgins S."/>
            <person name="Loffler F."/>
        </authorList>
    </citation>
    <scope>NUCLEOTIDE SEQUENCE</scope>
</reference>
<dbReference type="EMBL" id="VSSQ01016544">
    <property type="protein sequence ID" value="MPM57989.1"/>
    <property type="molecule type" value="Genomic_DNA"/>
</dbReference>
<evidence type="ECO:0000256" key="1">
    <source>
        <dbReference type="SAM" id="MobiDB-lite"/>
    </source>
</evidence>
<feature type="compositionally biased region" description="Low complexity" evidence="1">
    <location>
        <begin position="359"/>
        <end position="370"/>
    </location>
</feature>
<name>A0A645AXZ0_9ZZZZ</name>
<feature type="compositionally biased region" description="Basic residues" evidence="1">
    <location>
        <begin position="1"/>
        <end position="24"/>
    </location>
</feature>
<feature type="region of interest" description="Disordered" evidence="1">
    <location>
        <begin position="1"/>
        <end position="165"/>
    </location>
</feature>
<dbReference type="AlphaFoldDB" id="A0A645AXZ0"/>
<gene>
    <name evidence="2" type="ORF">SDC9_104818</name>
</gene>
<feature type="region of interest" description="Disordered" evidence="1">
    <location>
        <begin position="220"/>
        <end position="294"/>
    </location>
</feature>
<feature type="compositionally biased region" description="Basic and acidic residues" evidence="1">
    <location>
        <begin position="306"/>
        <end position="335"/>
    </location>
</feature>
<feature type="compositionally biased region" description="Basic residues" evidence="1">
    <location>
        <begin position="117"/>
        <end position="126"/>
    </location>
</feature>
<feature type="compositionally biased region" description="Low complexity" evidence="1">
    <location>
        <begin position="253"/>
        <end position="269"/>
    </location>
</feature>
<feature type="compositionally biased region" description="Basic and acidic residues" evidence="1">
    <location>
        <begin position="373"/>
        <end position="386"/>
    </location>
</feature>
<accession>A0A645AXZ0</accession>
<feature type="compositionally biased region" description="Basic and acidic residues" evidence="1">
    <location>
        <begin position="146"/>
        <end position="159"/>
    </location>
</feature>
<feature type="compositionally biased region" description="Low complexity" evidence="1">
    <location>
        <begin position="336"/>
        <end position="350"/>
    </location>
</feature>